<comment type="caution">
    <text evidence="9">The sequence shown here is derived from an EMBL/GenBank/DDBJ whole genome shotgun (WGS) entry which is preliminary data.</text>
</comment>
<dbReference type="Proteomes" id="UP001140206">
    <property type="component" value="Chromosome 3"/>
</dbReference>
<dbReference type="InterPro" id="IPR029058">
    <property type="entry name" value="AB_hydrolase_fold"/>
</dbReference>
<evidence type="ECO:0000256" key="2">
    <source>
        <dbReference type="ARBA" id="ARBA00013006"/>
    </source>
</evidence>
<dbReference type="Gene3D" id="3.40.50.1820">
    <property type="entry name" value="alpha/beta hydrolase"/>
    <property type="match status" value="1"/>
</dbReference>
<dbReference type="PANTHER" id="PTHR43329">
    <property type="entry name" value="EPOXIDE HYDROLASE"/>
    <property type="match status" value="1"/>
</dbReference>
<comment type="catalytic activity">
    <reaction evidence="7">
        <text>(24S)-24,25-epoxycucurbitadienol + H2O = (24R)-24,25-dihydroxycucurbitadienol</text>
        <dbReference type="Rhea" id="RHEA:81855"/>
        <dbReference type="ChEBI" id="CHEBI:15377"/>
        <dbReference type="ChEBI" id="CHEBI:229949"/>
        <dbReference type="ChEBI" id="CHEBI:229950"/>
    </reaction>
    <physiologicalReaction direction="left-to-right" evidence="7">
        <dbReference type="Rhea" id="RHEA:81856"/>
    </physiologicalReaction>
</comment>
<reference evidence="9" key="1">
    <citation type="submission" date="2022-08" db="EMBL/GenBank/DDBJ databases">
        <authorList>
            <person name="Marques A."/>
        </authorList>
    </citation>
    <scope>NUCLEOTIDE SEQUENCE</scope>
    <source>
        <strain evidence="9">RhyPub2mFocal</strain>
        <tissue evidence="9">Leaves</tissue>
    </source>
</reference>
<comment type="pathway">
    <text evidence="1">Secondary metabolite biosynthesis; terpenoid biosynthesis.</text>
</comment>
<evidence type="ECO:0000256" key="5">
    <source>
        <dbReference type="ARBA" id="ARBA00051067"/>
    </source>
</evidence>
<dbReference type="EC" id="3.3.2.10" evidence="2"/>
<dbReference type="PRINTS" id="PR00412">
    <property type="entry name" value="EPOXHYDRLASE"/>
</dbReference>
<evidence type="ECO:0000256" key="7">
    <source>
        <dbReference type="ARBA" id="ARBA00093212"/>
    </source>
</evidence>
<gene>
    <name evidence="9" type="ORF">LUZ62_060130</name>
</gene>
<proteinExistence type="inferred from homology"/>
<keyword evidence="10" id="KW-1185">Reference proteome</keyword>
<keyword evidence="3" id="KW-0378">Hydrolase</keyword>
<name>A0AAV8E3B6_9POAL</name>
<comment type="function">
    <text evidence="6">Epoxide hydrolase involved in the biosynthesis of cucurbitacin and mogroside tetracyclic triterpene natural products (e.g. siamenoside I and mogrosides IV, V and VI). Cucurbitacins have cytotoxic properties and exhibit deterrent taste as a defense barrier against herbivores. Mogrosides are nonsugar highly oxygenated compounds used as high-intensity zero-calorie sweeteners; they also possess pharmacological properties such as regulating immunity, lowering blood sugar and lipid levels, protecting the liver, and acting as antioxidants and antitumor agents. Catalyzes the hydrolysis of aromatic epoxide-containing substrates, such as the conversion of 24,25-epoxycucurbitadienol to 24,25-dihydroxycucurbitadienol.</text>
</comment>
<evidence type="ECO:0000256" key="6">
    <source>
        <dbReference type="ARBA" id="ARBA00058358"/>
    </source>
</evidence>
<organism evidence="9 10">
    <name type="scientific">Rhynchospora pubera</name>
    <dbReference type="NCBI Taxonomy" id="906938"/>
    <lineage>
        <taxon>Eukaryota</taxon>
        <taxon>Viridiplantae</taxon>
        <taxon>Streptophyta</taxon>
        <taxon>Embryophyta</taxon>
        <taxon>Tracheophyta</taxon>
        <taxon>Spermatophyta</taxon>
        <taxon>Magnoliopsida</taxon>
        <taxon>Liliopsida</taxon>
        <taxon>Poales</taxon>
        <taxon>Cyperaceae</taxon>
        <taxon>Cyperoideae</taxon>
        <taxon>Rhynchosporeae</taxon>
        <taxon>Rhynchospora</taxon>
    </lineage>
</organism>
<dbReference type="InterPro" id="IPR000073">
    <property type="entry name" value="AB_hydrolase_1"/>
</dbReference>
<evidence type="ECO:0000256" key="1">
    <source>
        <dbReference type="ARBA" id="ARBA00004721"/>
    </source>
</evidence>
<accession>A0AAV8E3B6</accession>
<evidence type="ECO:0000259" key="8">
    <source>
        <dbReference type="Pfam" id="PF00561"/>
    </source>
</evidence>
<evidence type="ECO:0000256" key="4">
    <source>
        <dbReference type="ARBA" id="ARBA00038334"/>
    </source>
</evidence>
<dbReference type="Pfam" id="PF00561">
    <property type="entry name" value="Abhydrolase_1"/>
    <property type="match status" value="1"/>
</dbReference>
<evidence type="ECO:0000256" key="3">
    <source>
        <dbReference type="ARBA" id="ARBA00022801"/>
    </source>
</evidence>
<evidence type="ECO:0000313" key="10">
    <source>
        <dbReference type="Proteomes" id="UP001140206"/>
    </source>
</evidence>
<comment type="catalytic activity">
    <reaction evidence="5">
        <text>an epoxide + H2O = an ethanediol</text>
        <dbReference type="Rhea" id="RHEA:19037"/>
        <dbReference type="ChEBI" id="CHEBI:15377"/>
        <dbReference type="ChEBI" id="CHEBI:32955"/>
        <dbReference type="ChEBI" id="CHEBI:140594"/>
        <dbReference type="EC" id="3.3.2.10"/>
    </reaction>
    <physiologicalReaction direction="left-to-right" evidence="5">
        <dbReference type="Rhea" id="RHEA:19038"/>
    </physiologicalReaction>
</comment>
<comment type="similarity">
    <text evidence="4">Belongs to the AB hydrolase superfamily. Epoxide hydrolase family.</text>
</comment>
<evidence type="ECO:0000313" key="9">
    <source>
        <dbReference type="EMBL" id="KAJ4775873.1"/>
    </source>
</evidence>
<sequence>MGELALGDGIGGITHRTVAVNGIRLHIAEKGTGPAVLLLHGFPELWYSWRHQISYLSSRGYRAVAPDLRGFGDSDAPPPHDCYTMLHVVGDIVALIQFLGEEKVFVVGHDWGAIVAWNLCMFRPDLVRSVVALSVAFMPRNPLRKPLDTLRLVYGDDYYVCAFQEKERAEGEFAQIDLKLLMKKFLTYHDPKPVIVPKDKGFSTPPEKEIVLPAWLSEEDVEYFANKFRRTGFTGGVNYYRALDLSWELTAAWTGAKIKVPAKFIVGDEDLTYHFPGAKEYIHHGGFKKDVPLLQDVVVIEGAGHFINQEKAMEIAEHIYEFISNI</sequence>
<feature type="domain" description="AB hydrolase-1" evidence="8">
    <location>
        <begin position="34"/>
        <end position="310"/>
    </location>
</feature>
<dbReference type="SUPFAM" id="SSF53474">
    <property type="entry name" value="alpha/beta-Hydrolases"/>
    <property type="match status" value="1"/>
</dbReference>
<dbReference type="InterPro" id="IPR000639">
    <property type="entry name" value="Epox_hydrolase-like"/>
</dbReference>
<dbReference type="GO" id="GO:0004301">
    <property type="term" value="F:epoxide hydrolase activity"/>
    <property type="evidence" value="ECO:0007669"/>
    <property type="project" value="UniProtKB-EC"/>
</dbReference>
<dbReference type="AlphaFoldDB" id="A0AAV8E3B6"/>
<protein>
    <recommendedName>
        <fullName evidence="2">soluble epoxide hydrolase</fullName>
        <ecNumber evidence="2">3.3.2.10</ecNumber>
    </recommendedName>
</protein>
<dbReference type="FunFam" id="3.40.50.1820:FF:000161">
    <property type="entry name" value="Epoxide hydrolase"/>
    <property type="match status" value="1"/>
</dbReference>
<dbReference type="EMBL" id="JAMFTS010000003">
    <property type="protein sequence ID" value="KAJ4775873.1"/>
    <property type="molecule type" value="Genomic_DNA"/>
</dbReference>